<proteinExistence type="predicted"/>
<dbReference type="Pfam" id="PF13692">
    <property type="entry name" value="Glyco_trans_1_4"/>
    <property type="match status" value="1"/>
</dbReference>
<accession>A0A4P7XIU7</accession>
<sequence length="410" mass="45273">MKLPDFHVPAPQKLQRRHIAIVTETFAPDVNGVANTLGYLCHGLLSAGHTVTLVRPVPTGDVSRIFDAGEHADSFQEIRVRGVPLPRYRELQIGWPSATLLRTSWAQSRPDQVYVATQGPLGWSAQRAARKLAIPVCAGFHTNFQTYSRYYGLGFMQRFITLYLRLFHNRAALTLVPTQRMQEHLLSLGIPQTAVWSRGVDCGQFSPESRDPTLRQAWGVGEEELAVLYVGRLAAEKNLRQVSATFDRLLAIHPRARLVLVGDGPLRAGLAQRYPDYIFCGMQTGTRLAQHYASGDLLLFPSKTDTFGNVVIEAMASGLPVVAYDDGAAAEHIDDSVSGLTVPLDDDEAFTRAALRLADRPSLRSRMGKAARLEALSLSWNRLVEQFLVLIPNAPPEVAEDAARQSYPPL</sequence>
<evidence type="ECO:0000313" key="2">
    <source>
        <dbReference type="EMBL" id="QCF27029.1"/>
    </source>
</evidence>
<feature type="domain" description="Glycosyltransferase subfamily 4-like N-terminal" evidence="1">
    <location>
        <begin position="30"/>
        <end position="202"/>
    </location>
</feature>
<dbReference type="InterPro" id="IPR028098">
    <property type="entry name" value="Glyco_trans_4-like_N"/>
</dbReference>
<dbReference type="EMBL" id="CP031093">
    <property type="protein sequence ID" value="QCF27029.1"/>
    <property type="molecule type" value="Genomic_DNA"/>
</dbReference>
<dbReference type="CDD" id="cd03814">
    <property type="entry name" value="GT4-like"/>
    <property type="match status" value="1"/>
</dbReference>
<protein>
    <submittedName>
        <fullName evidence="2">Glycosyltransferase family 1 protein</fullName>
    </submittedName>
</protein>
<dbReference type="RefSeq" id="WP_136549736.1">
    <property type="nucleotide sequence ID" value="NZ_CP031093.1"/>
</dbReference>
<dbReference type="SUPFAM" id="SSF53756">
    <property type="entry name" value="UDP-Glycosyltransferase/glycogen phosphorylase"/>
    <property type="match status" value="1"/>
</dbReference>
<dbReference type="OrthoDB" id="9802525at2"/>
<dbReference type="Gene3D" id="3.40.50.2000">
    <property type="entry name" value="Glycogen Phosphorylase B"/>
    <property type="match status" value="2"/>
</dbReference>
<evidence type="ECO:0000259" key="1">
    <source>
        <dbReference type="Pfam" id="PF13439"/>
    </source>
</evidence>
<reference evidence="2 3" key="1">
    <citation type="submission" date="2018-07" db="EMBL/GenBank/DDBJ databases">
        <title>Marsedoiliclastica nanhaica gen. nov. sp. nov., a novel marine hydrocarbonoclastic bacterium isolated from an in-situ enriched hydrocarbon-degrading consortium in deep-sea sediment.</title>
        <authorList>
            <person name="Dong C."/>
            <person name="Ma T."/>
            <person name="Liu R."/>
            <person name="Shao Z."/>
        </authorList>
    </citation>
    <scope>NUCLEOTIDE SEQUENCE [LARGE SCALE GENOMIC DNA]</scope>
    <source>
        <strain evidence="3">soil36-7</strain>
    </source>
</reference>
<evidence type="ECO:0000313" key="3">
    <source>
        <dbReference type="Proteomes" id="UP000298049"/>
    </source>
</evidence>
<dbReference type="KEGG" id="hmi:soil367_14415"/>
<organism evidence="2 3">
    <name type="scientific">Hydrocarboniclastica marina</name>
    <dbReference type="NCBI Taxonomy" id="2259620"/>
    <lineage>
        <taxon>Bacteria</taxon>
        <taxon>Pseudomonadati</taxon>
        <taxon>Pseudomonadota</taxon>
        <taxon>Gammaproteobacteria</taxon>
        <taxon>Alteromonadales</taxon>
        <taxon>Alteromonadaceae</taxon>
        <taxon>Hydrocarboniclastica</taxon>
    </lineage>
</organism>
<keyword evidence="2" id="KW-0808">Transferase</keyword>
<dbReference type="Pfam" id="PF13439">
    <property type="entry name" value="Glyco_transf_4"/>
    <property type="match status" value="1"/>
</dbReference>
<keyword evidence="3" id="KW-1185">Reference proteome</keyword>
<dbReference type="InterPro" id="IPR050194">
    <property type="entry name" value="Glycosyltransferase_grp1"/>
</dbReference>
<dbReference type="Proteomes" id="UP000298049">
    <property type="component" value="Chromosome"/>
</dbReference>
<dbReference type="GO" id="GO:0016757">
    <property type="term" value="F:glycosyltransferase activity"/>
    <property type="evidence" value="ECO:0007669"/>
    <property type="project" value="TreeGrafter"/>
</dbReference>
<name>A0A4P7XIU7_9ALTE</name>
<gene>
    <name evidence="2" type="ORF">soil367_14415</name>
</gene>
<dbReference type="PANTHER" id="PTHR45947:SF3">
    <property type="entry name" value="SULFOQUINOVOSYL TRANSFERASE SQD2"/>
    <property type="match status" value="1"/>
</dbReference>
<dbReference type="PANTHER" id="PTHR45947">
    <property type="entry name" value="SULFOQUINOVOSYL TRANSFERASE SQD2"/>
    <property type="match status" value="1"/>
</dbReference>
<dbReference type="AlphaFoldDB" id="A0A4P7XIU7"/>